<organism evidence="1 2">
    <name type="scientific">Diversispora eburnea</name>
    <dbReference type="NCBI Taxonomy" id="1213867"/>
    <lineage>
        <taxon>Eukaryota</taxon>
        <taxon>Fungi</taxon>
        <taxon>Fungi incertae sedis</taxon>
        <taxon>Mucoromycota</taxon>
        <taxon>Glomeromycotina</taxon>
        <taxon>Glomeromycetes</taxon>
        <taxon>Diversisporales</taxon>
        <taxon>Diversisporaceae</taxon>
        <taxon>Diversispora</taxon>
    </lineage>
</organism>
<keyword evidence="2" id="KW-1185">Reference proteome</keyword>
<proteinExistence type="predicted"/>
<dbReference type="EMBL" id="CAJVPK010000172">
    <property type="protein sequence ID" value="CAG8466305.1"/>
    <property type="molecule type" value="Genomic_DNA"/>
</dbReference>
<accession>A0A9N8VTZ8</accession>
<dbReference type="Proteomes" id="UP000789706">
    <property type="component" value="Unassembled WGS sequence"/>
</dbReference>
<evidence type="ECO:0000313" key="2">
    <source>
        <dbReference type="Proteomes" id="UP000789706"/>
    </source>
</evidence>
<comment type="caution">
    <text evidence="1">The sequence shown here is derived from an EMBL/GenBank/DDBJ whole genome shotgun (WGS) entry which is preliminary data.</text>
</comment>
<dbReference type="AlphaFoldDB" id="A0A9N8VTZ8"/>
<evidence type="ECO:0000313" key="1">
    <source>
        <dbReference type="EMBL" id="CAG8466305.1"/>
    </source>
</evidence>
<gene>
    <name evidence="1" type="ORF">DEBURN_LOCUS2935</name>
</gene>
<reference evidence="1" key="1">
    <citation type="submission" date="2021-06" db="EMBL/GenBank/DDBJ databases">
        <authorList>
            <person name="Kallberg Y."/>
            <person name="Tangrot J."/>
            <person name="Rosling A."/>
        </authorList>
    </citation>
    <scope>NUCLEOTIDE SEQUENCE</scope>
    <source>
        <strain evidence="1">AZ414A</strain>
    </source>
</reference>
<sequence>MAKHIHRAKNYEGNILSISLAFKKKIKFANNDKHYTILMGDFNATVNPKIDRYNTNISKNNRSTKPESSISRYLNNNQLFYADIILAHLTSQSDRACAIIERETNIFEKQKPMLKTIECQQRIEFNYDIKL</sequence>
<protein>
    <submittedName>
        <fullName evidence="1">4543_t:CDS:1</fullName>
    </submittedName>
</protein>
<dbReference type="OrthoDB" id="2357217at2759"/>
<name>A0A9N8VTZ8_9GLOM</name>